<dbReference type="EMBL" id="JARPWY010000066">
    <property type="protein sequence ID" value="MDT2516102.1"/>
    <property type="molecule type" value="Genomic_DNA"/>
</dbReference>
<feature type="transmembrane region" description="Helical" evidence="1">
    <location>
        <begin position="7"/>
        <end position="31"/>
    </location>
</feature>
<name>A0ABD5FC52_ENTAV</name>
<protein>
    <submittedName>
        <fullName evidence="2">Uncharacterized protein</fullName>
    </submittedName>
</protein>
<dbReference type="RefSeq" id="WP_311932056.1">
    <property type="nucleotide sequence ID" value="NZ_JARPWY010000066.1"/>
</dbReference>
<dbReference type="AlphaFoldDB" id="A0ABD5FC52"/>
<keyword evidence="1" id="KW-0472">Membrane</keyword>
<keyword evidence="1" id="KW-1133">Transmembrane helix</keyword>
<proteinExistence type="predicted"/>
<dbReference type="Proteomes" id="UP001264335">
    <property type="component" value="Unassembled WGS sequence"/>
</dbReference>
<accession>A0ABD5FC52</accession>
<evidence type="ECO:0000256" key="1">
    <source>
        <dbReference type="SAM" id="Phobius"/>
    </source>
</evidence>
<feature type="transmembrane region" description="Helical" evidence="1">
    <location>
        <begin position="37"/>
        <end position="59"/>
    </location>
</feature>
<evidence type="ECO:0000313" key="3">
    <source>
        <dbReference type="Proteomes" id="UP001264335"/>
    </source>
</evidence>
<comment type="caution">
    <text evidence="2">The sequence shown here is derived from an EMBL/GenBank/DDBJ whole genome shotgun (WGS) entry which is preliminary data.</text>
</comment>
<sequence length="80" mass="8700">MDILIRLGMAVGWILVIPAILFTIVSIPMLFSSDTDAATPCAFWMAFVMFIVPIISWVVTGDAATIYEGIAYFLGGNLLN</sequence>
<reference evidence="2 3" key="1">
    <citation type="submission" date="2023-03" db="EMBL/GenBank/DDBJ databases">
        <authorList>
            <person name="Shen W."/>
            <person name="Cai J."/>
        </authorList>
    </citation>
    <scope>NUCLEOTIDE SEQUENCE [LARGE SCALE GENOMIC DNA]</scope>
    <source>
        <strain evidence="2 3">Y2</strain>
    </source>
</reference>
<keyword evidence="1" id="KW-0812">Transmembrane</keyword>
<organism evidence="2 3">
    <name type="scientific">Enterococcus avium</name>
    <name type="common">Streptococcus avium</name>
    <dbReference type="NCBI Taxonomy" id="33945"/>
    <lineage>
        <taxon>Bacteria</taxon>
        <taxon>Bacillati</taxon>
        <taxon>Bacillota</taxon>
        <taxon>Bacilli</taxon>
        <taxon>Lactobacillales</taxon>
        <taxon>Enterococcaceae</taxon>
        <taxon>Enterococcus</taxon>
    </lineage>
</organism>
<gene>
    <name evidence="2" type="ORF">P7D79_17900</name>
</gene>
<evidence type="ECO:0000313" key="2">
    <source>
        <dbReference type="EMBL" id="MDT2516102.1"/>
    </source>
</evidence>